<dbReference type="OrthoDB" id="9806179at2"/>
<keyword evidence="5 6" id="KW-0560">Oxidoreductase</keyword>
<gene>
    <name evidence="9" type="ORF">D7I46_06100</name>
</gene>
<feature type="domain" description="FAD/NAD(P)-binding" evidence="8">
    <location>
        <begin position="5"/>
        <end position="285"/>
    </location>
</feature>
<evidence type="ECO:0000256" key="3">
    <source>
        <dbReference type="ARBA" id="ARBA00022827"/>
    </source>
</evidence>
<feature type="binding site" evidence="6">
    <location>
        <position position="277"/>
    </location>
    <ligand>
        <name>FAD</name>
        <dbReference type="ChEBI" id="CHEBI:57692"/>
    </ligand>
</feature>
<dbReference type="AlphaFoldDB" id="A0A387BII5"/>
<keyword evidence="7" id="KW-1133">Transmembrane helix</keyword>
<dbReference type="PANTHER" id="PTHR48105">
    <property type="entry name" value="THIOREDOXIN REDUCTASE 1-RELATED-RELATED"/>
    <property type="match status" value="1"/>
</dbReference>
<reference evidence="9 10" key="1">
    <citation type="submission" date="2018-09" db="EMBL/GenBank/DDBJ databases">
        <title>Genome sequencing of strain 1JSPR-7.</title>
        <authorList>
            <person name="Heo J."/>
            <person name="Kim S.-J."/>
            <person name="Kwon S.-W."/>
        </authorList>
    </citation>
    <scope>NUCLEOTIDE SEQUENCE [LARGE SCALE GENOMIC DNA]</scope>
    <source>
        <strain evidence="9 10">1JSPR-7</strain>
    </source>
</reference>
<keyword evidence="7" id="KW-0472">Membrane</keyword>
<proteinExistence type="inferred from homology"/>
<dbReference type="InterPro" id="IPR050097">
    <property type="entry name" value="Ferredoxin-NADP_redctase_2"/>
</dbReference>
<evidence type="ECO:0000259" key="8">
    <source>
        <dbReference type="Pfam" id="PF07992"/>
    </source>
</evidence>
<evidence type="ECO:0000313" key="10">
    <source>
        <dbReference type="Proteomes" id="UP000269374"/>
    </source>
</evidence>
<keyword evidence="2 6" id="KW-0285">Flavoprotein</keyword>
<organism evidence="9 10">
    <name type="scientific">Lactococcus allomyrinae</name>
    <dbReference type="NCBI Taxonomy" id="2419773"/>
    <lineage>
        <taxon>Bacteria</taxon>
        <taxon>Bacillati</taxon>
        <taxon>Bacillota</taxon>
        <taxon>Bacilli</taxon>
        <taxon>Lactobacillales</taxon>
        <taxon>Streptococcaceae</taxon>
        <taxon>Lactococcus</taxon>
    </lineage>
</organism>
<feature type="binding site" evidence="6">
    <location>
        <position position="41"/>
    </location>
    <ligand>
        <name>FAD</name>
        <dbReference type="ChEBI" id="CHEBI:57692"/>
    </ligand>
</feature>
<feature type="binding site" evidence="6">
    <location>
        <position position="33"/>
    </location>
    <ligand>
        <name>FAD</name>
        <dbReference type="ChEBI" id="CHEBI:57692"/>
    </ligand>
</feature>
<dbReference type="SUPFAM" id="SSF51905">
    <property type="entry name" value="FAD/NAD(P)-binding domain"/>
    <property type="match status" value="1"/>
</dbReference>
<feature type="transmembrane region" description="Helical" evidence="7">
    <location>
        <begin position="6"/>
        <end position="24"/>
    </location>
</feature>
<dbReference type="HAMAP" id="MF_01685">
    <property type="entry name" value="FENR2"/>
    <property type="match status" value="1"/>
</dbReference>
<dbReference type="KEGG" id="lact:D7I46_06100"/>
<keyword evidence="3 6" id="KW-0274">FAD</keyword>
<evidence type="ECO:0000256" key="2">
    <source>
        <dbReference type="ARBA" id="ARBA00022630"/>
    </source>
</evidence>
<dbReference type="PRINTS" id="PR00469">
    <property type="entry name" value="PNDRDTASEII"/>
</dbReference>
<evidence type="ECO:0000256" key="1">
    <source>
        <dbReference type="ARBA" id="ARBA00011738"/>
    </source>
</evidence>
<dbReference type="EC" id="1.18.1.2" evidence="6"/>
<dbReference type="RefSeq" id="WP_120772088.1">
    <property type="nucleotide sequence ID" value="NZ_CP032627.1"/>
</dbReference>
<dbReference type="GO" id="GO:0050661">
    <property type="term" value="F:NADP binding"/>
    <property type="evidence" value="ECO:0007669"/>
    <property type="project" value="UniProtKB-UniRule"/>
</dbReference>
<sequence length="321" mass="35033">MQNVDLIIVGAGPVGLYAAFYAGMRGLSVAMIESAEVAGGQPQNLYPEKLIYDVAGLPVISGINLTQNLLEQVARVPHELFLGESVQKIEKVTDGFFVSTDKEKRSAKAVLLTTGAGLLTPRKLGLEHEEQFAKSGKISYFIRSLEEFRGKRVAVLGGGDSALDWSLMLENIAEKVHLIHRRTAFRAHEITVEQVSESSVEIYVPYTLSALTETGLLLTKVKSDEKVNLSVDKILVNYGFVTNHIDLIDEIELSRNGRVKTNREQQSNIEGLYAAGDASDYIGKVPLMSVGFGEAVTAINAMTKVLTLDHAIRKGHSSSLF</sequence>
<feature type="binding site" evidence="6">
    <location>
        <position position="318"/>
    </location>
    <ligand>
        <name>FAD</name>
        <dbReference type="ChEBI" id="CHEBI:57692"/>
    </ligand>
</feature>
<feature type="binding site" evidence="6">
    <location>
        <position position="46"/>
    </location>
    <ligand>
        <name>FAD</name>
        <dbReference type="ChEBI" id="CHEBI:57692"/>
    </ligand>
</feature>
<keyword evidence="10" id="KW-1185">Reference proteome</keyword>
<dbReference type="GO" id="GO:0050660">
    <property type="term" value="F:flavin adenine dinucleotide binding"/>
    <property type="evidence" value="ECO:0007669"/>
    <property type="project" value="UniProtKB-UniRule"/>
</dbReference>
<comment type="subunit">
    <text evidence="1 6">Homodimer.</text>
</comment>
<dbReference type="Pfam" id="PF07992">
    <property type="entry name" value="Pyr_redox_2"/>
    <property type="match status" value="1"/>
</dbReference>
<keyword evidence="4 6" id="KW-0521">NADP</keyword>
<comment type="similarity">
    <text evidence="6">Belongs to the ferredoxin--NADP reductase type 2 family.</text>
</comment>
<dbReference type="Proteomes" id="UP000269374">
    <property type="component" value="Chromosome"/>
</dbReference>
<dbReference type="InterPro" id="IPR036188">
    <property type="entry name" value="FAD/NAD-bd_sf"/>
</dbReference>
<comment type="catalytic activity">
    <reaction evidence="6">
        <text>2 reduced [2Fe-2S]-[ferredoxin] + NADP(+) + H(+) = 2 oxidized [2Fe-2S]-[ferredoxin] + NADPH</text>
        <dbReference type="Rhea" id="RHEA:20125"/>
        <dbReference type="Rhea" id="RHEA-COMP:10000"/>
        <dbReference type="Rhea" id="RHEA-COMP:10001"/>
        <dbReference type="ChEBI" id="CHEBI:15378"/>
        <dbReference type="ChEBI" id="CHEBI:33737"/>
        <dbReference type="ChEBI" id="CHEBI:33738"/>
        <dbReference type="ChEBI" id="CHEBI:57783"/>
        <dbReference type="ChEBI" id="CHEBI:58349"/>
        <dbReference type="EC" id="1.18.1.2"/>
    </reaction>
</comment>
<evidence type="ECO:0000256" key="5">
    <source>
        <dbReference type="ARBA" id="ARBA00023002"/>
    </source>
</evidence>
<dbReference type="GO" id="GO:0004324">
    <property type="term" value="F:ferredoxin-NADP+ reductase activity"/>
    <property type="evidence" value="ECO:0007669"/>
    <property type="project" value="UniProtKB-UniRule"/>
</dbReference>
<comment type="caution">
    <text evidence="6">Lacks conserved residue(s) required for the propagation of feature annotation.</text>
</comment>
<evidence type="ECO:0000256" key="6">
    <source>
        <dbReference type="HAMAP-Rule" id="MF_01685"/>
    </source>
</evidence>
<feature type="binding site" evidence="6">
    <location>
        <position position="86"/>
    </location>
    <ligand>
        <name>FAD</name>
        <dbReference type="ChEBI" id="CHEBI:57692"/>
    </ligand>
</feature>
<dbReference type="Gene3D" id="3.50.50.60">
    <property type="entry name" value="FAD/NAD(P)-binding domain"/>
    <property type="match status" value="2"/>
</dbReference>
<dbReference type="InterPro" id="IPR022890">
    <property type="entry name" value="Fd--NADP_Rdtase_type_2"/>
</dbReference>
<evidence type="ECO:0000313" key="9">
    <source>
        <dbReference type="EMBL" id="AYG00700.1"/>
    </source>
</evidence>
<accession>A0A387BII5</accession>
<comment type="cofactor">
    <cofactor evidence="6">
        <name>FAD</name>
        <dbReference type="ChEBI" id="CHEBI:57692"/>
    </cofactor>
    <text evidence="6">Binds 1 FAD per subunit.</text>
</comment>
<feature type="binding site" evidence="6">
    <location>
        <position position="119"/>
    </location>
    <ligand>
        <name>FAD</name>
        <dbReference type="ChEBI" id="CHEBI:57692"/>
    </ligand>
</feature>
<dbReference type="PRINTS" id="PR00368">
    <property type="entry name" value="FADPNR"/>
</dbReference>
<keyword evidence="7" id="KW-0812">Transmembrane</keyword>
<dbReference type="EMBL" id="CP032627">
    <property type="protein sequence ID" value="AYG00700.1"/>
    <property type="molecule type" value="Genomic_DNA"/>
</dbReference>
<evidence type="ECO:0000256" key="7">
    <source>
        <dbReference type="SAM" id="Phobius"/>
    </source>
</evidence>
<protein>
    <recommendedName>
        <fullName evidence="6">Ferredoxin--NADP reductase</fullName>
        <shortName evidence="6">FNR</shortName>
        <shortName evidence="6">Fd-NADP(+) reductase</shortName>
        <ecNumber evidence="6">1.18.1.2</ecNumber>
    </recommendedName>
</protein>
<name>A0A387BII5_9LACT</name>
<dbReference type="InterPro" id="IPR023753">
    <property type="entry name" value="FAD/NAD-binding_dom"/>
</dbReference>
<evidence type="ECO:0000256" key="4">
    <source>
        <dbReference type="ARBA" id="ARBA00022857"/>
    </source>
</evidence>